<accession>A0A927U5B5</accession>
<name>A0A927U5B5_9FIRM</name>
<proteinExistence type="predicted"/>
<reference evidence="2" key="1">
    <citation type="submission" date="2019-04" db="EMBL/GenBank/DDBJ databases">
        <title>Evolution of Biomass-Degrading Anaerobic Consortia Revealed by Metagenomics.</title>
        <authorList>
            <person name="Peng X."/>
        </authorList>
    </citation>
    <scope>NUCLEOTIDE SEQUENCE</scope>
    <source>
        <strain evidence="2">SIG311</strain>
    </source>
</reference>
<dbReference type="InterPro" id="IPR003959">
    <property type="entry name" value="ATPase_AAA_core"/>
</dbReference>
<dbReference type="InterPro" id="IPR027417">
    <property type="entry name" value="P-loop_NTPase"/>
</dbReference>
<evidence type="ECO:0000313" key="3">
    <source>
        <dbReference type="Proteomes" id="UP000766246"/>
    </source>
</evidence>
<dbReference type="Gene3D" id="3.40.50.300">
    <property type="entry name" value="P-loop containing nucleotide triphosphate hydrolases"/>
    <property type="match status" value="1"/>
</dbReference>
<sequence length="368" mass="42597">MKVISTGEKYSIFPDDLKTYDRIPAGYYVVRFVKGEGFFLEKYYKFDIKEQVIYGVHDEKVHKVIDSFKEFNRNLGVILSGDKGIGKSLFARMLGVEMVNANKPVIIVDKYIEGIGAFLDKIDQEVMVLLDEFDKTFSSSRDDECNPQTSMLSLFDGVSQGKKLFVVTCNEIRGLNSFLVNRPGRFHYHFRFDYPTAGEIRKYLEDKLKTEYYGEIDNVICFSTRVSLNYDCLRAIAYEVNKGLCFAEAIKDLNIVNIDREQYKLQVLFDDGEILTNKRFLMDSFSESEISVDIRNKNNHYSGEISFSPADIKYNYSLGTMYISPEDIELGYETYDDDDNIKLKALKSRKINTIVINRINEKQLHYVV</sequence>
<evidence type="ECO:0000313" key="2">
    <source>
        <dbReference type="EMBL" id="MBE5918504.1"/>
    </source>
</evidence>
<dbReference type="AlphaFoldDB" id="A0A927U5B5"/>
<comment type="caution">
    <text evidence="2">The sequence shown here is derived from an EMBL/GenBank/DDBJ whole genome shotgun (WGS) entry which is preliminary data.</text>
</comment>
<gene>
    <name evidence="2" type="ORF">E7272_01550</name>
</gene>
<dbReference type="EMBL" id="SVER01000003">
    <property type="protein sequence ID" value="MBE5918504.1"/>
    <property type="molecule type" value="Genomic_DNA"/>
</dbReference>
<dbReference type="SUPFAM" id="SSF52540">
    <property type="entry name" value="P-loop containing nucleoside triphosphate hydrolases"/>
    <property type="match status" value="1"/>
</dbReference>
<dbReference type="GO" id="GO:0005524">
    <property type="term" value="F:ATP binding"/>
    <property type="evidence" value="ECO:0007669"/>
    <property type="project" value="InterPro"/>
</dbReference>
<dbReference type="Proteomes" id="UP000766246">
    <property type="component" value="Unassembled WGS sequence"/>
</dbReference>
<feature type="domain" description="ATPase AAA-type core" evidence="1">
    <location>
        <begin position="77"/>
        <end position="193"/>
    </location>
</feature>
<dbReference type="Pfam" id="PF00004">
    <property type="entry name" value="AAA"/>
    <property type="match status" value="1"/>
</dbReference>
<organism evidence="2 3">
    <name type="scientific">Pseudobutyrivibrio ruminis</name>
    <dbReference type="NCBI Taxonomy" id="46206"/>
    <lineage>
        <taxon>Bacteria</taxon>
        <taxon>Bacillati</taxon>
        <taxon>Bacillota</taxon>
        <taxon>Clostridia</taxon>
        <taxon>Lachnospirales</taxon>
        <taxon>Lachnospiraceae</taxon>
        <taxon>Pseudobutyrivibrio</taxon>
    </lineage>
</organism>
<evidence type="ECO:0000259" key="1">
    <source>
        <dbReference type="Pfam" id="PF00004"/>
    </source>
</evidence>
<protein>
    <submittedName>
        <fullName evidence="2">AAA family ATPase</fullName>
    </submittedName>
</protein>
<dbReference type="GO" id="GO:0016887">
    <property type="term" value="F:ATP hydrolysis activity"/>
    <property type="evidence" value="ECO:0007669"/>
    <property type="project" value="InterPro"/>
</dbReference>